<keyword evidence="6" id="KW-1185">Reference proteome</keyword>
<reference evidence="5 6" key="1">
    <citation type="submission" date="2019-05" db="EMBL/GenBank/DDBJ databases">
        <title>Mikania micrantha, genome provides insights into the molecular mechanism of rapid growth.</title>
        <authorList>
            <person name="Liu B."/>
        </authorList>
    </citation>
    <scope>NUCLEOTIDE SEQUENCE [LARGE SCALE GENOMIC DNA]</scope>
    <source>
        <strain evidence="5">NLD-2019</strain>
        <tissue evidence="5">Leaf</tissue>
    </source>
</reference>
<evidence type="ECO:0000256" key="2">
    <source>
        <dbReference type="PROSITE-ProRule" id="PRU00708"/>
    </source>
</evidence>
<evidence type="ECO:0000259" key="4">
    <source>
        <dbReference type="SMART" id="SM00992"/>
    </source>
</evidence>
<dbReference type="Pfam" id="PF01535">
    <property type="entry name" value="PPR"/>
    <property type="match status" value="6"/>
</dbReference>
<sequence>MSTTSRCLWLLEKCKNMKQLKQVHGQSITCGLGQNHYTLSRLLAFCSDPNHHGSLSHGLTILHHSQHPSNCLYNTMIKACLLRDELPKSIQLYKQMLENNMYPDNYTLPYVLKACAYMESVRLGEVIHGHCSKLGLLFDRFVGNTLMMMYCLFGKMGDARYVFDEMPRHCVVSWTVLISGFIKIGDVEDARLAFDAAPVKDRGIWGAMISGYVQNNCFKESLEMFRLMQSTNIQPDEAMFVSILGACAHLGALEIGVWVHKLVDEIKLKCGMRLGTALMDMYCKCGKLDVAEKVFHEMSERDTICWNVMISGLAIHGEGLRALRLFSEMEMSQVQPDDVTFIAVLTACSYSGMEHEGLRLLYKMCDKYNINPKTEHYICIIDLLGRAGLIREAKDIIQRLPNSCSLKEAAVAWRALLSACQSHKQIELAQFAANRLMELENDSGVYVLMSNLYSSTDDLDSLQQTRKLMKTRGLDKVPGCSSIEINGVVDEFVAGEKMNHKIEDIHLLDLGFFRRLEKMLVKENQWNFHGSDASSERSESANEDILIFFYQLDLATRVQYALNLEEYDIAKQLRNKLNEVEVEVMKQLETKRGLASKSEAQDKGISLLRLRADLQNAIENENYSLAAEIRDQISKLEADSLAASVKAQAFEKAQFEFRLGQKVRHKKFGYRAVVCGMDPVCCETSSWMENAHVDQLTRGPDQPYYQVLVDLHEDPNLLVAYVPEENLLAPEEPDKARFDHPYASFLFYGMDAAGDFIPVKQLREKYNRPRHEVPYDPQDERSGDDA</sequence>
<evidence type="ECO:0000313" key="5">
    <source>
        <dbReference type="EMBL" id="KAD2393627.1"/>
    </source>
</evidence>
<dbReference type="AlphaFoldDB" id="A0A5N6LN69"/>
<dbReference type="SUPFAM" id="SSF141255">
    <property type="entry name" value="YccV-like"/>
    <property type="match status" value="1"/>
</dbReference>
<dbReference type="FunFam" id="1.25.40.10:FF:000348">
    <property type="entry name" value="Pentatricopeptide repeat-containing protein chloroplastic"/>
    <property type="match status" value="1"/>
</dbReference>
<dbReference type="InterPro" id="IPR011990">
    <property type="entry name" value="TPR-like_helical_dom_sf"/>
</dbReference>
<evidence type="ECO:0000313" key="6">
    <source>
        <dbReference type="Proteomes" id="UP000326396"/>
    </source>
</evidence>
<dbReference type="InterPro" id="IPR036623">
    <property type="entry name" value="Hemimethylated_DNA-bd_sf"/>
</dbReference>
<dbReference type="Proteomes" id="UP000326396">
    <property type="component" value="Linkage Group LG9"/>
</dbReference>
<gene>
    <name evidence="5" type="ORF">E3N88_40604</name>
</gene>
<organism evidence="5 6">
    <name type="scientific">Mikania micrantha</name>
    <name type="common">bitter vine</name>
    <dbReference type="NCBI Taxonomy" id="192012"/>
    <lineage>
        <taxon>Eukaryota</taxon>
        <taxon>Viridiplantae</taxon>
        <taxon>Streptophyta</taxon>
        <taxon>Embryophyta</taxon>
        <taxon>Tracheophyta</taxon>
        <taxon>Spermatophyta</taxon>
        <taxon>Magnoliopsida</taxon>
        <taxon>eudicotyledons</taxon>
        <taxon>Gunneridae</taxon>
        <taxon>Pentapetalae</taxon>
        <taxon>asterids</taxon>
        <taxon>campanulids</taxon>
        <taxon>Asterales</taxon>
        <taxon>Asteraceae</taxon>
        <taxon>Asteroideae</taxon>
        <taxon>Heliantheae alliance</taxon>
        <taxon>Eupatorieae</taxon>
        <taxon>Mikania</taxon>
    </lineage>
</organism>
<accession>A0A5N6LN69</accession>
<feature type="repeat" description="PPR" evidence="2">
    <location>
        <begin position="201"/>
        <end position="235"/>
    </location>
</feature>
<dbReference type="InterPro" id="IPR002885">
    <property type="entry name" value="PPR_rpt"/>
</dbReference>
<dbReference type="Pfam" id="PF20431">
    <property type="entry name" value="E_motif"/>
    <property type="match status" value="1"/>
</dbReference>
<dbReference type="Pfam" id="PF02151">
    <property type="entry name" value="UVR"/>
    <property type="match status" value="1"/>
</dbReference>
<dbReference type="InterPro" id="IPR046848">
    <property type="entry name" value="E_motif"/>
</dbReference>
<dbReference type="InterPro" id="IPR001943">
    <property type="entry name" value="UVR_dom"/>
</dbReference>
<dbReference type="FunFam" id="1.25.40.10:FF:000184">
    <property type="entry name" value="Pentatricopeptide repeat-containing protein, chloroplastic"/>
    <property type="match status" value="1"/>
</dbReference>
<protein>
    <recommendedName>
        <fullName evidence="4">Hemimethylated DNA-binding domain-containing protein</fullName>
    </recommendedName>
</protein>
<dbReference type="PROSITE" id="PS51375">
    <property type="entry name" value="PPR"/>
    <property type="match status" value="4"/>
</dbReference>
<dbReference type="GO" id="GO:0003677">
    <property type="term" value="F:DNA binding"/>
    <property type="evidence" value="ECO:0007669"/>
    <property type="project" value="InterPro"/>
</dbReference>
<feature type="repeat" description="PPR" evidence="2">
    <location>
        <begin position="302"/>
        <end position="336"/>
    </location>
</feature>
<dbReference type="Gene3D" id="2.30.30.390">
    <property type="entry name" value="Hemimethylated DNA-binding domain"/>
    <property type="match status" value="1"/>
</dbReference>
<feature type="repeat" description="PPR" evidence="2">
    <location>
        <begin position="271"/>
        <end position="301"/>
    </location>
</feature>
<dbReference type="PANTHER" id="PTHR47926:SF352">
    <property type="entry name" value="REPEAT-CONTAINING PROTEIN, PUTATIVE-RELATED"/>
    <property type="match status" value="1"/>
</dbReference>
<feature type="repeat" description="PPR" evidence="2">
    <location>
        <begin position="69"/>
        <end position="103"/>
    </location>
</feature>
<proteinExistence type="predicted"/>
<dbReference type="PANTHER" id="PTHR47926">
    <property type="entry name" value="PENTATRICOPEPTIDE REPEAT-CONTAINING PROTEIN"/>
    <property type="match status" value="1"/>
</dbReference>
<dbReference type="InterPro" id="IPR046960">
    <property type="entry name" value="PPR_At4g14850-like_plant"/>
</dbReference>
<dbReference type="NCBIfam" id="TIGR02097">
    <property type="entry name" value="yccV"/>
    <property type="match status" value="1"/>
</dbReference>
<dbReference type="InterPro" id="IPR011722">
    <property type="entry name" value="Hemimethylated_DNA-bd_dom"/>
</dbReference>
<dbReference type="OrthoDB" id="185373at2759"/>
<feature type="region of interest" description="Disordered" evidence="3">
    <location>
        <begin position="767"/>
        <end position="786"/>
    </location>
</feature>
<evidence type="ECO:0000256" key="3">
    <source>
        <dbReference type="SAM" id="MobiDB-lite"/>
    </source>
</evidence>
<keyword evidence="1" id="KW-0677">Repeat</keyword>
<dbReference type="NCBIfam" id="TIGR00756">
    <property type="entry name" value="PPR"/>
    <property type="match status" value="4"/>
</dbReference>
<dbReference type="Gene3D" id="1.25.40.10">
    <property type="entry name" value="Tetratricopeptide repeat domain"/>
    <property type="match status" value="3"/>
</dbReference>
<evidence type="ECO:0000256" key="1">
    <source>
        <dbReference type="ARBA" id="ARBA00022737"/>
    </source>
</evidence>
<dbReference type="Pfam" id="PF13041">
    <property type="entry name" value="PPR_2"/>
    <property type="match status" value="1"/>
</dbReference>
<feature type="domain" description="Hemimethylated DNA-binding" evidence="4">
    <location>
        <begin position="654"/>
        <end position="758"/>
    </location>
</feature>
<dbReference type="Pfam" id="PF08755">
    <property type="entry name" value="YccV-like"/>
    <property type="match status" value="1"/>
</dbReference>
<dbReference type="SMART" id="SM00992">
    <property type="entry name" value="YccV-like"/>
    <property type="match status" value="1"/>
</dbReference>
<dbReference type="GO" id="GO:0003723">
    <property type="term" value="F:RNA binding"/>
    <property type="evidence" value="ECO:0007669"/>
    <property type="project" value="InterPro"/>
</dbReference>
<dbReference type="GO" id="GO:0009451">
    <property type="term" value="P:RNA modification"/>
    <property type="evidence" value="ECO:0007669"/>
    <property type="project" value="InterPro"/>
</dbReference>
<comment type="caution">
    <text evidence="5">The sequence shown here is derived from an EMBL/GenBank/DDBJ whole genome shotgun (WGS) entry which is preliminary data.</text>
</comment>
<name>A0A5N6LN69_9ASTR</name>
<dbReference type="EMBL" id="SZYD01000019">
    <property type="protein sequence ID" value="KAD2393627.1"/>
    <property type="molecule type" value="Genomic_DNA"/>
</dbReference>